<evidence type="ECO:0000256" key="5">
    <source>
        <dbReference type="ARBA" id="ARBA00023136"/>
    </source>
</evidence>
<keyword evidence="2 6" id="KW-0812">Transmembrane</keyword>
<dbReference type="PANTHER" id="PTHR10994">
    <property type="entry name" value="RETICULON"/>
    <property type="match status" value="1"/>
</dbReference>
<evidence type="ECO:0000256" key="6">
    <source>
        <dbReference type="RuleBase" id="RU363132"/>
    </source>
</evidence>
<gene>
    <name evidence="8" type="primary">LOC104613295</name>
</gene>
<dbReference type="GeneID" id="104613295"/>
<feature type="transmembrane region" description="Helical" evidence="6">
    <location>
        <begin position="76"/>
        <end position="95"/>
    </location>
</feature>
<evidence type="ECO:0000256" key="3">
    <source>
        <dbReference type="ARBA" id="ARBA00022824"/>
    </source>
</evidence>
<dbReference type="GO" id="GO:0005789">
    <property type="term" value="C:endoplasmic reticulum membrane"/>
    <property type="evidence" value="ECO:0007669"/>
    <property type="project" value="UniProtKB-SubCell"/>
</dbReference>
<accession>A0A1U8BPD6</accession>
<keyword evidence="5 6" id="KW-0472">Membrane</keyword>
<proteinExistence type="predicted"/>
<keyword evidence="4 6" id="KW-1133">Transmembrane helix</keyword>
<feature type="transmembrane region" description="Helical" evidence="6">
    <location>
        <begin position="142"/>
        <end position="160"/>
    </location>
</feature>
<dbReference type="OMA" id="AQTTHYK"/>
<protein>
    <recommendedName>
        <fullName evidence="6">Reticulon-like protein</fullName>
    </recommendedName>
</protein>
<dbReference type="PANTHER" id="PTHR10994:SF85">
    <property type="entry name" value="RETICULON-LIKE PROTEIN B9"/>
    <property type="match status" value="1"/>
</dbReference>
<keyword evidence="7" id="KW-1185">Reference proteome</keyword>
<reference evidence="8" key="1">
    <citation type="submission" date="2025-08" db="UniProtKB">
        <authorList>
            <consortium name="RefSeq"/>
        </authorList>
    </citation>
    <scope>IDENTIFICATION</scope>
</reference>
<dbReference type="InterPro" id="IPR045064">
    <property type="entry name" value="Reticulon-like"/>
</dbReference>
<dbReference type="InterPro" id="IPR003388">
    <property type="entry name" value="Reticulon"/>
</dbReference>
<dbReference type="AlphaFoldDB" id="A0A1U8BPD6"/>
<feature type="transmembrane region" description="Helical" evidence="6">
    <location>
        <begin position="50"/>
        <end position="70"/>
    </location>
</feature>
<sequence>MSNYTSSSDSDDQLEAPVKLFGRQRPLHDIFGGGRVADVLLWRDKKLSTAVLIGVTFLWILFEVVEYNFVTLVCHISITTMLVVFIWSNTAPLLFHRPPEIRQINELLSESTFKEVALNFRTKFNQFLSILYEIASGKDLKLFLLAITLLWIVSVLGTYFSTLNLLYLGLLSIQTLPALYERYEKDVDHLASKGNRDMKKLYRKFDSKVLKKIPRGPTKDKKLK</sequence>
<name>A0A1U8BPD6_NELNU</name>
<dbReference type="PROSITE" id="PS50845">
    <property type="entry name" value="RETICULON"/>
    <property type="match status" value="1"/>
</dbReference>
<evidence type="ECO:0000256" key="1">
    <source>
        <dbReference type="ARBA" id="ARBA00004477"/>
    </source>
</evidence>
<dbReference type="Proteomes" id="UP000189703">
    <property type="component" value="Unplaced"/>
</dbReference>
<evidence type="ECO:0000313" key="7">
    <source>
        <dbReference type="Proteomes" id="UP000189703"/>
    </source>
</evidence>
<comment type="subcellular location">
    <subcellularLocation>
        <location evidence="1 6">Endoplasmic reticulum membrane</location>
        <topology evidence="1 6">Multi-pass membrane protein</topology>
    </subcellularLocation>
</comment>
<dbReference type="OrthoDB" id="567788at2759"/>
<dbReference type="GO" id="GO:0009617">
    <property type="term" value="P:response to bacterium"/>
    <property type="evidence" value="ECO:0007669"/>
    <property type="project" value="InterPro"/>
</dbReference>
<dbReference type="FunCoup" id="A0A1U8BPD6">
    <property type="interactions" value="186"/>
</dbReference>
<dbReference type="RefSeq" id="XP_010279360.1">
    <property type="nucleotide sequence ID" value="XM_010281058.2"/>
</dbReference>
<organism evidence="7 8">
    <name type="scientific">Nelumbo nucifera</name>
    <name type="common">Sacred lotus</name>
    <dbReference type="NCBI Taxonomy" id="4432"/>
    <lineage>
        <taxon>Eukaryota</taxon>
        <taxon>Viridiplantae</taxon>
        <taxon>Streptophyta</taxon>
        <taxon>Embryophyta</taxon>
        <taxon>Tracheophyta</taxon>
        <taxon>Spermatophyta</taxon>
        <taxon>Magnoliopsida</taxon>
        <taxon>Proteales</taxon>
        <taxon>Nelumbonaceae</taxon>
        <taxon>Nelumbo</taxon>
    </lineage>
</organism>
<evidence type="ECO:0000256" key="4">
    <source>
        <dbReference type="ARBA" id="ARBA00022989"/>
    </source>
</evidence>
<keyword evidence="3 6" id="KW-0256">Endoplasmic reticulum</keyword>
<evidence type="ECO:0000256" key="2">
    <source>
        <dbReference type="ARBA" id="ARBA00022692"/>
    </source>
</evidence>
<dbReference type="KEGG" id="nnu:104613295"/>
<dbReference type="eggNOG" id="KOG1792">
    <property type="taxonomic scope" value="Eukaryota"/>
</dbReference>
<evidence type="ECO:0000313" key="8">
    <source>
        <dbReference type="RefSeq" id="XP_010279360.1"/>
    </source>
</evidence>
<dbReference type="Pfam" id="PF02453">
    <property type="entry name" value="Reticulon"/>
    <property type="match status" value="1"/>
</dbReference>